<keyword evidence="4" id="KW-0206">Cytoskeleton</keyword>
<feature type="coiled-coil region" evidence="5">
    <location>
        <begin position="117"/>
        <end position="151"/>
    </location>
</feature>
<keyword evidence="4" id="KW-0963">Cytoplasm</keyword>
<reference evidence="6 7" key="1">
    <citation type="journal article" date="2023" name="Hortic Res">
        <title>The complete reference genome for grapevine (Vitis vinifera L.) genetics and breeding.</title>
        <authorList>
            <person name="Shi X."/>
            <person name="Cao S."/>
            <person name="Wang X."/>
            <person name="Huang S."/>
            <person name="Wang Y."/>
            <person name="Liu Z."/>
            <person name="Liu W."/>
            <person name="Leng X."/>
            <person name="Peng Y."/>
            <person name="Wang N."/>
            <person name="Wang Y."/>
            <person name="Ma Z."/>
            <person name="Xu X."/>
            <person name="Zhang F."/>
            <person name="Xue H."/>
            <person name="Zhong H."/>
            <person name="Wang Y."/>
            <person name="Zhang K."/>
            <person name="Velt A."/>
            <person name="Avia K."/>
            <person name="Holtgrawe D."/>
            <person name="Grimplet J."/>
            <person name="Matus J.T."/>
            <person name="Ware D."/>
            <person name="Wu X."/>
            <person name="Wang H."/>
            <person name="Liu C."/>
            <person name="Fang Y."/>
            <person name="Rustenholz C."/>
            <person name="Cheng Z."/>
            <person name="Xiao H."/>
            <person name="Zhou Y."/>
        </authorList>
    </citation>
    <scope>NUCLEOTIDE SEQUENCE [LARGE SCALE GENOMIC DNA]</scope>
    <source>
        <strain evidence="7">cv. Pinot noir / PN40024</strain>
        <tissue evidence="6">Leaf</tissue>
    </source>
</reference>
<dbReference type="EMBL" id="CP126656">
    <property type="protein sequence ID" value="WJZ95031.1"/>
    <property type="molecule type" value="Genomic_DNA"/>
</dbReference>
<evidence type="ECO:0000313" key="6">
    <source>
        <dbReference type="EMBL" id="WJZ95031.1"/>
    </source>
</evidence>
<protein>
    <submittedName>
        <fullName evidence="6">Uncharacterized protein</fullName>
    </submittedName>
</protein>
<evidence type="ECO:0000256" key="3">
    <source>
        <dbReference type="ARBA" id="ARBA00022701"/>
    </source>
</evidence>
<keyword evidence="5" id="KW-0175">Coiled coil</keyword>
<keyword evidence="3" id="KW-0493">Microtubule</keyword>
<proteinExistence type="inferred from homology"/>
<comment type="similarity">
    <text evidence="2">Belongs to the MAP65/ASE1 family.</text>
</comment>
<evidence type="ECO:0000313" key="7">
    <source>
        <dbReference type="Proteomes" id="UP001227230"/>
    </source>
</evidence>
<evidence type="ECO:0000256" key="2">
    <source>
        <dbReference type="ARBA" id="ARBA00006187"/>
    </source>
</evidence>
<comment type="subcellular location">
    <subcellularLocation>
        <location evidence="1">Cytoplasm</location>
        <location evidence="1">Cytoskeleton</location>
    </subcellularLocation>
</comment>
<accession>A0ABY9CIV6</accession>
<name>A0ABY9CIV6_VITVI</name>
<organism evidence="6 7">
    <name type="scientific">Vitis vinifera</name>
    <name type="common">Grape</name>
    <dbReference type="NCBI Taxonomy" id="29760"/>
    <lineage>
        <taxon>Eukaryota</taxon>
        <taxon>Viridiplantae</taxon>
        <taxon>Streptophyta</taxon>
        <taxon>Embryophyta</taxon>
        <taxon>Tracheophyta</taxon>
        <taxon>Spermatophyta</taxon>
        <taxon>Magnoliopsida</taxon>
        <taxon>eudicotyledons</taxon>
        <taxon>Gunneridae</taxon>
        <taxon>Pentapetalae</taxon>
        <taxon>rosids</taxon>
        <taxon>Vitales</taxon>
        <taxon>Vitaceae</taxon>
        <taxon>Viteae</taxon>
        <taxon>Vitis</taxon>
    </lineage>
</organism>
<dbReference type="PANTHER" id="PTHR19321">
    <property type="entry name" value="PROTEIN REGULATOR OF CYTOKINESIS 1 PRC1-RELATED"/>
    <property type="match status" value="1"/>
</dbReference>
<gene>
    <name evidence="6" type="ORF">VitviT2T_013829</name>
</gene>
<keyword evidence="7" id="KW-1185">Reference proteome</keyword>
<dbReference type="InterPro" id="IPR007145">
    <property type="entry name" value="MAP65_Ase1_PRC1"/>
</dbReference>
<dbReference type="PANTHER" id="PTHR19321:SF7">
    <property type="entry name" value="65-KDA MICROTUBULE-ASSOCIATED PROTEIN 3"/>
    <property type="match status" value="1"/>
</dbReference>
<evidence type="ECO:0000256" key="5">
    <source>
        <dbReference type="SAM" id="Coils"/>
    </source>
</evidence>
<dbReference type="Proteomes" id="UP001227230">
    <property type="component" value="Chromosome 9"/>
</dbReference>
<sequence>MKGIQGLCKFNHRAVAAAASSSVAASSLFASQVFSSCLGFGAALTLPQAKCVLQWSNLIPQNTLKLQCLIPTLLHMHLSFFIMTGYLGKAIRMIIVNVRSAEESNHYKPTDRDEMLLELEKECLEAYERKVSHLQQAIADSEAELADIRSAMREGPVNVRQFDQHAGGSLVEALCLSIASVQGGSSRITTTSSSSRSSCGDGSPGLILFN</sequence>
<evidence type="ECO:0000256" key="4">
    <source>
        <dbReference type="ARBA" id="ARBA00023212"/>
    </source>
</evidence>
<evidence type="ECO:0000256" key="1">
    <source>
        <dbReference type="ARBA" id="ARBA00004245"/>
    </source>
</evidence>